<dbReference type="EMBL" id="JASKNE010000004">
    <property type="protein sequence ID" value="MDK1685041.1"/>
    <property type="molecule type" value="Genomic_DNA"/>
</dbReference>
<evidence type="ECO:0000313" key="1">
    <source>
        <dbReference type="EMBL" id="MDK1685041.1"/>
    </source>
</evidence>
<proteinExistence type="predicted"/>
<evidence type="ECO:0000313" key="2">
    <source>
        <dbReference type="Proteomes" id="UP001241935"/>
    </source>
</evidence>
<organism evidence="1 2">
    <name type="scientific">Acinetobacter terrestris</name>
    <dbReference type="NCBI Taxonomy" id="2529843"/>
    <lineage>
        <taxon>Bacteria</taxon>
        <taxon>Pseudomonadati</taxon>
        <taxon>Pseudomonadota</taxon>
        <taxon>Gammaproteobacteria</taxon>
        <taxon>Moraxellales</taxon>
        <taxon>Moraxellaceae</taxon>
        <taxon>Acinetobacter</taxon>
        <taxon>Acinetobacter Taxon 24</taxon>
    </lineage>
</organism>
<dbReference type="GO" id="GO:0003677">
    <property type="term" value="F:DNA binding"/>
    <property type="evidence" value="ECO:0007669"/>
    <property type="project" value="InterPro"/>
</dbReference>
<gene>
    <name evidence="1" type="ORF">QOR41_14720</name>
</gene>
<dbReference type="AlphaFoldDB" id="A0AAW6UWZ8"/>
<name>A0AAW6UWZ8_9GAMM</name>
<dbReference type="GO" id="GO:0015074">
    <property type="term" value="P:DNA integration"/>
    <property type="evidence" value="ECO:0007669"/>
    <property type="project" value="InterPro"/>
</dbReference>
<sequence>MQPISAYSEAVFHKHSFKELLLNVERVIRKHYQLSKNEDYIHRKNKVAKRALNVFMDQFNPDFRNDPIEVLKSDAFEDQLELYFSETVGHLDIELRYIYRGILRFINDEVVVLHGTKHWVKDDFGFDQNADATTRFKLCIDNIYTLYEKGYKKYKDAKKYKLVATAVNSYCKAEYLNANFLRKAYGGYRPLPLFTDIDEKPDFFNKKKYSPYAIIRALEKISLAPEGYLTSVIHPILVSDIPKRTKSKFPRKPNFDFSLITERLKSEIYLYAKYKTDIFTDKKRNESWKVRPSKKKARANILTSTCVTHLTVLYENKYIPSLGVFNGNLMTLIRYAVESKKITDPNDITLFNLIKPSLIQSLINSAIIEGKPIVQTYVRLITTFSCMWKPESCFFSEHRTELGLDLSEEELLKMAEEYYPLFDSLRQTTQSLETLSPNSTKIKNKFITDLTDPSEYVRKALSKAKHVLAAHDGYRSEFKDTEKSEYPTAVLSRNITIISCLLELPLRARNWSDMRLGYMPDGECIYKNQNGLYEVHIPKHCFKNFDQKIIPENFVHVFSKSTSAVIADYLDKDRESFKGSEDSPYFMVSTRSPYLTVRSLSRVIDEFFKMYGDQTIKKGGIRIHFFRDIVTTSFLKQFPGAYAHAGRLLLDSEETMKQNYGHLQPKDALLLWQAHNENKMLEGA</sequence>
<comment type="caution">
    <text evidence="1">The sequence shown here is derived from an EMBL/GenBank/DDBJ whole genome shotgun (WGS) entry which is preliminary data.</text>
</comment>
<dbReference type="InterPro" id="IPR013762">
    <property type="entry name" value="Integrase-like_cat_sf"/>
</dbReference>
<reference evidence="1" key="1">
    <citation type="submission" date="2023-04" db="EMBL/GenBank/DDBJ databases">
        <title>The environmental microbiomes in feedlot watering bowls are a reservoir of florfenicol resistance for bovine respiratory disease pathogens.</title>
        <authorList>
            <person name="Kos D.W."/>
            <person name="Ruzzini A.C."/>
            <person name="Schreiner B."/>
            <person name="Jelinski M.D."/>
        </authorList>
    </citation>
    <scope>NUCLEOTIDE SEQUENCE</scope>
    <source>
        <strain evidence="1">WB3</strain>
    </source>
</reference>
<protein>
    <recommendedName>
        <fullName evidence="3">Site-specific integrase</fullName>
    </recommendedName>
</protein>
<dbReference type="Gene3D" id="1.10.443.10">
    <property type="entry name" value="Intergrase catalytic core"/>
    <property type="match status" value="1"/>
</dbReference>
<evidence type="ECO:0008006" key="3">
    <source>
        <dbReference type="Google" id="ProtNLM"/>
    </source>
</evidence>
<dbReference type="GO" id="GO:0006310">
    <property type="term" value="P:DNA recombination"/>
    <property type="evidence" value="ECO:0007669"/>
    <property type="project" value="InterPro"/>
</dbReference>
<accession>A0AAW6UWZ8</accession>
<dbReference type="RefSeq" id="WP_284067815.1">
    <property type="nucleotide sequence ID" value="NZ_JASKNE010000004.1"/>
</dbReference>
<dbReference type="Proteomes" id="UP001241935">
    <property type="component" value="Unassembled WGS sequence"/>
</dbReference>